<name>A0A8J2BL46_9BACT</name>
<evidence type="ECO:0000256" key="7">
    <source>
        <dbReference type="ARBA" id="ARBA00022840"/>
    </source>
</evidence>
<feature type="domain" description="GHMP kinase N-terminal" evidence="10">
    <location>
        <begin position="67"/>
        <end position="143"/>
    </location>
</feature>
<keyword evidence="5 9" id="KW-0547">Nucleotide-binding</keyword>
<feature type="binding site" evidence="9">
    <location>
        <begin position="95"/>
        <end position="105"/>
    </location>
    <ligand>
        <name>ATP</name>
        <dbReference type="ChEBI" id="CHEBI:30616"/>
    </ligand>
</feature>
<dbReference type="Pfam" id="PF08544">
    <property type="entry name" value="GHMP_kinases_C"/>
    <property type="match status" value="1"/>
</dbReference>
<dbReference type="SUPFAM" id="SSF54211">
    <property type="entry name" value="Ribosomal protein S5 domain 2-like"/>
    <property type="match status" value="1"/>
</dbReference>
<evidence type="ECO:0000256" key="3">
    <source>
        <dbReference type="ARBA" id="ARBA00017473"/>
    </source>
</evidence>
<dbReference type="PIRSF" id="PIRSF010376">
    <property type="entry name" value="IspE"/>
    <property type="match status" value="1"/>
</dbReference>
<feature type="active site" evidence="9">
    <location>
        <position position="137"/>
    </location>
</feature>
<keyword evidence="13" id="KW-1185">Reference proteome</keyword>
<dbReference type="GO" id="GO:0016114">
    <property type="term" value="P:terpenoid biosynthetic process"/>
    <property type="evidence" value="ECO:0007669"/>
    <property type="project" value="UniProtKB-UniRule"/>
</dbReference>
<dbReference type="InterPro" id="IPR013750">
    <property type="entry name" value="GHMP_kinase_C_dom"/>
</dbReference>
<accession>A0A8J2BL46</accession>
<keyword evidence="7 9" id="KW-0067">ATP-binding</keyword>
<keyword evidence="9" id="KW-0414">Isoprene biosynthesis</keyword>
<evidence type="ECO:0000256" key="6">
    <source>
        <dbReference type="ARBA" id="ARBA00022777"/>
    </source>
</evidence>
<evidence type="ECO:0000256" key="5">
    <source>
        <dbReference type="ARBA" id="ARBA00022741"/>
    </source>
</evidence>
<dbReference type="EMBL" id="CAJNOB010000067">
    <property type="protein sequence ID" value="CAF0704418.1"/>
    <property type="molecule type" value="Genomic_DNA"/>
</dbReference>
<dbReference type="InterPro" id="IPR014721">
    <property type="entry name" value="Ribsml_uS5_D2-typ_fold_subgr"/>
</dbReference>
<dbReference type="UniPathway" id="UPA00056">
    <property type="reaction ID" value="UER00094"/>
</dbReference>
<dbReference type="InterPro" id="IPR036554">
    <property type="entry name" value="GHMP_kinase_C_sf"/>
</dbReference>
<dbReference type="Gene3D" id="3.30.70.890">
    <property type="entry name" value="GHMP kinase, C-terminal domain"/>
    <property type="match status" value="1"/>
</dbReference>
<dbReference type="GO" id="GO:0050515">
    <property type="term" value="F:4-(cytidine 5'-diphospho)-2-C-methyl-D-erythritol kinase activity"/>
    <property type="evidence" value="ECO:0007669"/>
    <property type="project" value="UniProtKB-UniRule"/>
</dbReference>
<reference evidence="12" key="1">
    <citation type="submission" date="2021-02" db="EMBL/GenBank/DDBJ databases">
        <authorList>
            <person name="Cremers G."/>
            <person name="Picone N."/>
        </authorList>
    </citation>
    <scope>NUCLEOTIDE SEQUENCE</scope>
    <source>
        <strain evidence="12">PQ17</strain>
    </source>
</reference>
<dbReference type="Pfam" id="PF00288">
    <property type="entry name" value="GHMP_kinases_N"/>
    <property type="match status" value="1"/>
</dbReference>
<dbReference type="InterPro" id="IPR006204">
    <property type="entry name" value="GHMP_kinase_N_dom"/>
</dbReference>
<dbReference type="NCBIfam" id="TIGR00154">
    <property type="entry name" value="ispE"/>
    <property type="match status" value="1"/>
</dbReference>
<dbReference type="Gene3D" id="3.30.230.10">
    <property type="match status" value="1"/>
</dbReference>
<evidence type="ECO:0000256" key="2">
    <source>
        <dbReference type="ARBA" id="ARBA00012052"/>
    </source>
</evidence>
<protein>
    <recommendedName>
        <fullName evidence="3 9">4-diphosphocytidyl-2-C-methyl-D-erythritol kinase</fullName>
        <shortName evidence="9">CMK</shortName>
        <ecNumber evidence="2 9">2.7.1.148</ecNumber>
    </recommendedName>
    <alternativeName>
        <fullName evidence="8 9">4-(cytidine-5'-diphospho)-2-C-methyl-D-erythritol kinase</fullName>
    </alternativeName>
</protein>
<dbReference type="Proteomes" id="UP000663859">
    <property type="component" value="Unassembled WGS sequence"/>
</dbReference>
<comment type="caution">
    <text evidence="12">The sequence shown here is derived from an EMBL/GenBank/DDBJ whole genome shotgun (WGS) entry which is preliminary data.</text>
</comment>
<comment type="catalytic activity">
    <reaction evidence="9">
        <text>4-CDP-2-C-methyl-D-erythritol + ATP = 4-CDP-2-C-methyl-D-erythritol 2-phosphate + ADP + H(+)</text>
        <dbReference type="Rhea" id="RHEA:18437"/>
        <dbReference type="ChEBI" id="CHEBI:15378"/>
        <dbReference type="ChEBI" id="CHEBI:30616"/>
        <dbReference type="ChEBI" id="CHEBI:57823"/>
        <dbReference type="ChEBI" id="CHEBI:57919"/>
        <dbReference type="ChEBI" id="CHEBI:456216"/>
        <dbReference type="EC" id="2.7.1.148"/>
    </reaction>
</comment>
<dbReference type="RefSeq" id="WP_174582492.1">
    <property type="nucleotide sequence ID" value="NZ_CAJNOB010000067.1"/>
</dbReference>
<dbReference type="PANTHER" id="PTHR43527">
    <property type="entry name" value="4-DIPHOSPHOCYTIDYL-2-C-METHYL-D-ERYTHRITOL KINASE, CHLOROPLASTIC"/>
    <property type="match status" value="1"/>
</dbReference>
<evidence type="ECO:0000256" key="4">
    <source>
        <dbReference type="ARBA" id="ARBA00022679"/>
    </source>
</evidence>
<gene>
    <name evidence="9 12" type="primary">ispE</name>
    <name evidence="12" type="ORF">MPNT_70006</name>
</gene>
<dbReference type="SUPFAM" id="SSF55060">
    <property type="entry name" value="GHMP Kinase, C-terminal domain"/>
    <property type="match status" value="1"/>
</dbReference>
<dbReference type="AlphaFoldDB" id="A0A8J2BL46"/>
<dbReference type="InterPro" id="IPR020568">
    <property type="entry name" value="Ribosomal_Su5_D2-typ_SF"/>
</dbReference>
<keyword evidence="4 9" id="KW-0808">Transferase</keyword>
<evidence type="ECO:0000313" key="13">
    <source>
        <dbReference type="Proteomes" id="UP000663859"/>
    </source>
</evidence>
<keyword evidence="6 9" id="KW-0418">Kinase</keyword>
<comment type="function">
    <text evidence="9">Catalyzes the phosphorylation of the position 2 hydroxy group of 4-diphosphocytidyl-2C-methyl-D-erythritol.</text>
</comment>
<evidence type="ECO:0000259" key="11">
    <source>
        <dbReference type="Pfam" id="PF08544"/>
    </source>
</evidence>
<evidence type="ECO:0000256" key="9">
    <source>
        <dbReference type="HAMAP-Rule" id="MF_00061"/>
    </source>
</evidence>
<organism evidence="12 13">
    <name type="scientific">Candidatus Methylacidithermus pantelleriae</name>
    <dbReference type="NCBI Taxonomy" id="2744239"/>
    <lineage>
        <taxon>Bacteria</taxon>
        <taxon>Pseudomonadati</taxon>
        <taxon>Verrucomicrobiota</taxon>
        <taxon>Methylacidiphilae</taxon>
        <taxon>Methylacidiphilales</taxon>
        <taxon>Methylacidiphilaceae</taxon>
        <taxon>Candidatus Methylacidithermus</taxon>
    </lineage>
</organism>
<feature type="active site" evidence="9">
    <location>
        <position position="11"/>
    </location>
</feature>
<dbReference type="PANTHER" id="PTHR43527:SF2">
    <property type="entry name" value="4-DIPHOSPHOCYTIDYL-2-C-METHYL-D-ERYTHRITOL KINASE, CHLOROPLASTIC"/>
    <property type="match status" value="1"/>
</dbReference>
<sequence length="287" mass="31348">MSHTQVFAPAKINLFLHILGRRPDGFHELRSLMVPISLGDRLSVELTRDGGVSFACNQPNVPAGKENLVVQAAALWLKEFGQGHGVRVFLHKEIPIGAGLGGGSSDAAATLLALRTLTGNPPSVEELVPLAAQLGSDIPFFLFRAPALCLGRGEQVTPIPWEEPLFGVLFYPGFRVPTAWAYSAYDRDPAMGKPGPVFFFGQLRNDLEKPVFRKFLWLPAAKTWLENQPEVEGALMSGSGSSLFALLSDPEQKESLIGKWHEVFGEEGWVKTFQVLPSVPLWPPPSL</sequence>
<dbReference type="EC" id="2.7.1.148" evidence="2 9"/>
<proteinExistence type="inferred from homology"/>
<dbReference type="InterPro" id="IPR004424">
    <property type="entry name" value="IspE"/>
</dbReference>
<feature type="domain" description="GHMP kinase C-terminal" evidence="11">
    <location>
        <begin position="205"/>
        <end position="264"/>
    </location>
</feature>
<dbReference type="GO" id="GO:0019288">
    <property type="term" value="P:isopentenyl diphosphate biosynthetic process, methylerythritol 4-phosphate pathway"/>
    <property type="evidence" value="ECO:0007669"/>
    <property type="project" value="UniProtKB-UniRule"/>
</dbReference>
<comment type="similarity">
    <text evidence="1 9">Belongs to the GHMP kinase family. IspE subfamily.</text>
</comment>
<dbReference type="GO" id="GO:0005524">
    <property type="term" value="F:ATP binding"/>
    <property type="evidence" value="ECO:0007669"/>
    <property type="project" value="UniProtKB-UniRule"/>
</dbReference>
<comment type="pathway">
    <text evidence="9">Isoprenoid biosynthesis; isopentenyl diphosphate biosynthesis via DXP pathway; isopentenyl diphosphate from 1-deoxy-D-xylulose 5-phosphate: step 3/6.</text>
</comment>
<evidence type="ECO:0000256" key="8">
    <source>
        <dbReference type="ARBA" id="ARBA00032554"/>
    </source>
</evidence>
<evidence type="ECO:0000259" key="10">
    <source>
        <dbReference type="Pfam" id="PF00288"/>
    </source>
</evidence>
<evidence type="ECO:0000256" key="1">
    <source>
        <dbReference type="ARBA" id="ARBA00009684"/>
    </source>
</evidence>
<dbReference type="HAMAP" id="MF_00061">
    <property type="entry name" value="IspE"/>
    <property type="match status" value="1"/>
</dbReference>
<evidence type="ECO:0000313" key="12">
    <source>
        <dbReference type="EMBL" id="CAF0704418.1"/>
    </source>
</evidence>